<feature type="region of interest" description="Disordered" evidence="1">
    <location>
        <begin position="334"/>
        <end position="365"/>
    </location>
</feature>
<evidence type="ECO:0000256" key="1">
    <source>
        <dbReference type="SAM" id="MobiDB-lite"/>
    </source>
</evidence>
<evidence type="ECO:0000313" key="3">
    <source>
        <dbReference type="EMBL" id="MFF3227717.1"/>
    </source>
</evidence>
<gene>
    <name evidence="3" type="ORF">ACFYV7_33320</name>
</gene>
<dbReference type="InterPro" id="IPR035070">
    <property type="entry name" value="Streptogrisin_prodomain"/>
</dbReference>
<evidence type="ECO:0000256" key="2">
    <source>
        <dbReference type="SAM" id="SignalP"/>
    </source>
</evidence>
<evidence type="ECO:0000313" key="4">
    <source>
        <dbReference type="Proteomes" id="UP001601948"/>
    </source>
</evidence>
<protein>
    <submittedName>
        <fullName evidence="3">S1 family peptidase</fullName>
    </submittedName>
</protein>
<name>A0ABW6R2G6_9NOCA</name>
<keyword evidence="2" id="KW-0732">Signal</keyword>
<reference evidence="3 4" key="1">
    <citation type="submission" date="2024-10" db="EMBL/GenBank/DDBJ databases">
        <title>The Natural Products Discovery Center: Release of the First 8490 Sequenced Strains for Exploring Actinobacteria Biosynthetic Diversity.</title>
        <authorList>
            <person name="Kalkreuter E."/>
            <person name="Kautsar S.A."/>
            <person name="Yang D."/>
            <person name="Bader C.D."/>
            <person name="Teijaro C.N."/>
            <person name="Fluegel L."/>
            <person name="Davis C.M."/>
            <person name="Simpson J.R."/>
            <person name="Lauterbach L."/>
            <person name="Steele A.D."/>
            <person name="Gui C."/>
            <person name="Meng S."/>
            <person name="Li G."/>
            <person name="Viehrig K."/>
            <person name="Ye F."/>
            <person name="Su P."/>
            <person name="Kiefer A.F."/>
            <person name="Nichols A."/>
            <person name="Cepeda A.J."/>
            <person name="Yan W."/>
            <person name="Fan B."/>
            <person name="Jiang Y."/>
            <person name="Adhikari A."/>
            <person name="Zheng C.-J."/>
            <person name="Schuster L."/>
            <person name="Cowan T.M."/>
            <person name="Smanski M.J."/>
            <person name="Chevrette M.G."/>
            <person name="De Carvalho L.P.S."/>
            <person name="Shen B."/>
        </authorList>
    </citation>
    <scope>NUCLEOTIDE SEQUENCE [LARGE SCALE GENOMIC DNA]</scope>
    <source>
        <strain evidence="3 4">NPDC003040</strain>
    </source>
</reference>
<dbReference type="Gene3D" id="2.40.10.10">
    <property type="entry name" value="Trypsin-like serine proteases"/>
    <property type="match status" value="2"/>
</dbReference>
<dbReference type="Gene3D" id="3.30.300.50">
    <property type="match status" value="1"/>
</dbReference>
<feature type="compositionally biased region" description="Polar residues" evidence="1">
    <location>
        <begin position="339"/>
        <end position="360"/>
    </location>
</feature>
<dbReference type="InterPro" id="IPR043504">
    <property type="entry name" value="Peptidase_S1_PA_chymotrypsin"/>
</dbReference>
<accession>A0ABW6R2G6</accession>
<dbReference type="SUPFAM" id="SSF50494">
    <property type="entry name" value="Trypsin-like serine proteases"/>
    <property type="match status" value="1"/>
</dbReference>
<dbReference type="InterPro" id="IPR033116">
    <property type="entry name" value="TRYPSIN_SER"/>
</dbReference>
<dbReference type="InterPro" id="IPR018114">
    <property type="entry name" value="TRYPSIN_HIS"/>
</dbReference>
<comment type="caution">
    <text evidence="3">The sequence shown here is derived from an EMBL/GenBank/DDBJ whole genome shotgun (WGS) entry which is preliminary data.</text>
</comment>
<dbReference type="RefSeq" id="WP_387723968.1">
    <property type="nucleotide sequence ID" value="NZ_JBIAPI010000011.1"/>
</dbReference>
<organism evidence="3 4">
    <name type="scientific">Nocardia suismassiliense</name>
    <dbReference type="NCBI Taxonomy" id="2077092"/>
    <lineage>
        <taxon>Bacteria</taxon>
        <taxon>Bacillati</taxon>
        <taxon>Actinomycetota</taxon>
        <taxon>Actinomycetes</taxon>
        <taxon>Mycobacteriales</taxon>
        <taxon>Nocardiaceae</taxon>
        <taxon>Nocardia</taxon>
    </lineage>
</organism>
<feature type="chain" id="PRO_5047542453" evidence="2">
    <location>
        <begin position="44"/>
        <end position="487"/>
    </location>
</feature>
<dbReference type="Proteomes" id="UP001601948">
    <property type="component" value="Unassembled WGS sequence"/>
</dbReference>
<proteinExistence type="predicted"/>
<feature type="signal peptide" evidence="2">
    <location>
        <begin position="1"/>
        <end position="43"/>
    </location>
</feature>
<dbReference type="EMBL" id="JBIAPI010000011">
    <property type="protein sequence ID" value="MFF3227717.1"/>
    <property type="molecule type" value="Genomic_DNA"/>
</dbReference>
<dbReference type="InterPro" id="IPR009003">
    <property type="entry name" value="Peptidase_S1_PA"/>
</dbReference>
<dbReference type="CDD" id="cd21112">
    <property type="entry name" value="alphaLP-like"/>
    <property type="match status" value="1"/>
</dbReference>
<dbReference type="PROSITE" id="PS00135">
    <property type="entry name" value="TRYPSIN_SER"/>
    <property type="match status" value="1"/>
</dbReference>
<dbReference type="PROSITE" id="PS00134">
    <property type="entry name" value="TRYPSIN_HIS"/>
    <property type="match status" value="1"/>
</dbReference>
<keyword evidence="4" id="KW-1185">Reference proteome</keyword>
<sequence length="487" mass="50845">MSFGPRLRDKALGRGTALRRCRQAALMCCVALAAGSAAVPVSAAPPSGAISLPPSLIDALDRDLGIDAAEYARRVALTNRLSEYARSARIAHPAAFAGVRMDGGRPIVSLTDGVSSRHARAAAEAAGFTVETVSASEATLRERRAAFERWLAAQTGAVAESIFGYGIDMADNSFAVRVAKDTQLPAEAGPVRAIAATMPEAWPDNTADEVRPIAAEGPDGSIVGGQSYAFEVDGEVHRCSFGFHATDAKGRAVNITAGHCDPNNLVAQAKRQQEPRRVFTVRGTSDKEYVPGEKPKLGTELGYFDVSSFSPYDYGILRINEAAAPRFRNNLVSAGELSPPTQSVVPPTLDTGSNTSQVPDSSMRESGVVPIDGTADPIDGAVVCKAGFRSGYSCGVVLASGQVARLKGVPGHSDPVQFEDMFITTLCGHQGDSGGPIMAGTKAVGITSSIVTTATLFDGTCGHLPVLLGQPLSTVLRDHPGLKVRTS</sequence>